<dbReference type="GO" id="GO:0009253">
    <property type="term" value="P:peptidoglycan catabolic process"/>
    <property type="evidence" value="ECO:0007669"/>
    <property type="project" value="TreeGrafter"/>
</dbReference>
<dbReference type="Pfam" id="PF13406">
    <property type="entry name" value="SLT_2"/>
    <property type="match status" value="1"/>
</dbReference>
<dbReference type="PANTHER" id="PTHR30163">
    <property type="entry name" value="MEMBRANE-BOUND LYTIC MUREIN TRANSGLYCOSYLASE B"/>
    <property type="match status" value="1"/>
</dbReference>
<dbReference type="InterPro" id="IPR002477">
    <property type="entry name" value="Peptidoglycan-bd-like"/>
</dbReference>
<accession>A0A2W5USM1</accession>
<dbReference type="Gene3D" id="1.10.530.10">
    <property type="match status" value="1"/>
</dbReference>
<dbReference type="InterPro" id="IPR036366">
    <property type="entry name" value="PGBDSf"/>
</dbReference>
<dbReference type="Pfam" id="PF01471">
    <property type="entry name" value="PG_binding_1"/>
    <property type="match status" value="1"/>
</dbReference>
<evidence type="ECO:0000259" key="1">
    <source>
        <dbReference type="Pfam" id="PF01471"/>
    </source>
</evidence>
<dbReference type="InterPro" id="IPR043426">
    <property type="entry name" value="MltB-like"/>
</dbReference>
<dbReference type="InterPro" id="IPR023346">
    <property type="entry name" value="Lysozyme-like_dom_sf"/>
</dbReference>
<proteinExistence type="predicted"/>
<dbReference type="InterPro" id="IPR036365">
    <property type="entry name" value="PGBD-like_sf"/>
</dbReference>
<evidence type="ECO:0000313" key="3">
    <source>
        <dbReference type="EMBL" id="PZR00751.1"/>
    </source>
</evidence>
<dbReference type="SUPFAM" id="SSF47090">
    <property type="entry name" value="PGBD-like"/>
    <property type="match status" value="1"/>
</dbReference>
<dbReference type="AlphaFoldDB" id="A0A2W5USM1"/>
<dbReference type="EMBL" id="QFQS01000001">
    <property type="protein sequence ID" value="PZR00751.1"/>
    <property type="molecule type" value="Genomic_DNA"/>
</dbReference>
<feature type="domain" description="Peptidoglycan binding-like" evidence="1">
    <location>
        <begin position="314"/>
        <end position="369"/>
    </location>
</feature>
<organism evidence="3 4">
    <name type="scientific">Cereibacter sphaeroides</name>
    <name type="common">Rhodobacter sphaeroides</name>
    <dbReference type="NCBI Taxonomy" id="1063"/>
    <lineage>
        <taxon>Bacteria</taxon>
        <taxon>Pseudomonadati</taxon>
        <taxon>Pseudomonadota</taxon>
        <taxon>Alphaproteobacteria</taxon>
        <taxon>Rhodobacterales</taxon>
        <taxon>Paracoccaceae</taxon>
        <taxon>Cereibacter</taxon>
    </lineage>
</organism>
<dbReference type="GO" id="GO:0008933">
    <property type="term" value="F:peptidoglycan lytic transglycosylase activity"/>
    <property type="evidence" value="ECO:0007669"/>
    <property type="project" value="TreeGrafter"/>
</dbReference>
<dbReference type="Proteomes" id="UP000248975">
    <property type="component" value="Unassembled WGS sequence"/>
</dbReference>
<dbReference type="SUPFAM" id="SSF53955">
    <property type="entry name" value="Lysozyme-like"/>
    <property type="match status" value="1"/>
</dbReference>
<dbReference type="Gene3D" id="1.10.8.350">
    <property type="entry name" value="Bacterial muramidase"/>
    <property type="match status" value="1"/>
</dbReference>
<dbReference type="PANTHER" id="PTHR30163:SF8">
    <property type="entry name" value="LYTIC MUREIN TRANSGLYCOSYLASE"/>
    <property type="match status" value="1"/>
</dbReference>
<sequence>MQGDFEDWIAGFRDRALAAGIGASVLDRSLVDVQPDPQVITRDRNQTEVVLTPGAYLARVVSEARIEAGRAALVERRELLARIGAAYGVPPEVLVAIWGIESSYGTNRGHCPVIAALVTLAHDGRRAALFERELLAALRVIETGEVAPEAMRGSWAGAMGHTQFMPSSWLAHAVDFDGDGRRDIWGDDPTDALASAAAYLAKHGWRTDQPWGQEVVLPGGYTHEDDGQALPLADWSNAGVRPVEGRTLSDETEAELFLPAGAAGPAFLRFANFDVLRLYNASDSYVLAVGHLADRIAGRAPIHAIWPEGRALTRDEWMALQRGLAQAGFDPGTADGIPGPQTRRALRAFQRSIGLAADDHATPDLLALL</sequence>
<feature type="domain" description="Transglycosylase SLT" evidence="2">
    <location>
        <begin position="5"/>
        <end position="294"/>
    </location>
</feature>
<dbReference type="InterPro" id="IPR011970">
    <property type="entry name" value="MltB_2"/>
</dbReference>
<evidence type="ECO:0000313" key="4">
    <source>
        <dbReference type="Proteomes" id="UP000248975"/>
    </source>
</evidence>
<dbReference type="CDD" id="cd13399">
    <property type="entry name" value="Slt35-like"/>
    <property type="match status" value="1"/>
</dbReference>
<comment type="caution">
    <text evidence="3">The sequence shown here is derived from an EMBL/GenBank/DDBJ whole genome shotgun (WGS) entry which is preliminary data.</text>
</comment>
<dbReference type="FunFam" id="1.10.8.350:FF:000001">
    <property type="entry name" value="Lytic murein transglycosylase B"/>
    <property type="match status" value="1"/>
</dbReference>
<evidence type="ECO:0000259" key="2">
    <source>
        <dbReference type="Pfam" id="PF13406"/>
    </source>
</evidence>
<dbReference type="Gene3D" id="1.10.101.10">
    <property type="entry name" value="PGBD-like superfamily/PGBD"/>
    <property type="match status" value="1"/>
</dbReference>
<name>A0A2W5USM1_CERSP</name>
<reference evidence="3 4" key="1">
    <citation type="submission" date="2017-08" db="EMBL/GenBank/DDBJ databases">
        <title>Infants hospitalized years apart are colonized by the same room-sourced microbial strains.</title>
        <authorList>
            <person name="Brooks B."/>
            <person name="Olm M.R."/>
            <person name="Firek B.A."/>
            <person name="Baker R."/>
            <person name="Thomas B.C."/>
            <person name="Morowitz M.J."/>
            <person name="Banfield J.F."/>
        </authorList>
    </citation>
    <scope>NUCLEOTIDE SEQUENCE [LARGE SCALE GENOMIC DNA]</scope>
    <source>
        <strain evidence="3">S2_003_000_R2_11</strain>
    </source>
</reference>
<dbReference type="InterPro" id="IPR031304">
    <property type="entry name" value="SLT_2"/>
</dbReference>
<dbReference type="NCBIfam" id="TIGR02283">
    <property type="entry name" value="MltB_2"/>
    <property type="match status" value="1"/>
</dbReference>
<protein>
    <submittedName>
        <fullName evidence="3">Lytic murein transglycosylase</fullName>
    </submittedName>
</protein>
<gene>
    <name evidence="3" type="ORF">DI533_09530</name>
</gene>